<comment type="caution">
    <text evidence="2">The sequence shown here is derived from an EMBL/GenBank/DDBJ whole genome shotgun (WGS) entry which is preliminary data.</text>
</comment>
<organism evidence="2 3">
    <name type="scientific">Mesonia profundi</name>
    <dbReference type="NCBI Taxonomy" id="3070998"/>
    <lineage>
        <taxon>Bacteria</taxon>
        <taxon>Pseudomonadati</taxon>
        <taxon>Bacteroidota</taxon>
        <taxon>Flavobacteriia</taxon>
        <taxon>Flavobacteriales</taxon>
        <taxon>Flavobacteriaceae</taxon>
        <taxon>Mesonia</taxon>
    </lineage>
</organism>
<sequence length="246" mass="28683">MNRRNFITKSVATTAVSLLPLSFWSTLWLQEFTLDELTGKANLSLYGEGYQLREEVNKAFSKMQAEAKKEGIHIQIVSAYRSYERQKQIFNAKFSRYTKRGLSGTDAVKKIIEYSTIPGTSRHHWGTDIDIIDAKAKQPKNVLMPRNYDEDGPYCEMKMWLNEHSEKFGFYIVYTNNPKRKGFHPEPWHFSYQKTSLAMLKAYQDIDFQKIITQDTDLKGRAFLSESFLETYKQEHILDINPALLP</sequence>
<name>A0ABU1A1C3_9FLAO</name>
<dbReference type="Pfam" id="PF02557">
    <property type="entry name" value="VanY"/>
    <property type="match status" value="1"/>
</dbReference>
<dbReference type="InterPro" id="IPR009045">
    <property type="entry name" value="Zn_M74/Hedgehog-like"/>
</dbReference>
<proteinExistence type="predicted"/>
<feature type="domain" description="D-alanyl-D-alanine carboxypeptidase-like core" evidence="1">
    <location>
        <begin position="51"/>
        <end position="193"/>
    </location>
</feature>
<protein>
    <submittedName>
        <fullName evidence="2">M15 family metallopeptidase</fullName>
    </submittedName>
</protein>
<evidence type="ECO:0000313" key="3">
    <source>
        <dbReference type="Proteomes" id="UP001230915"/>
    </source>
</evidence>
<dbReference type="Proteomes" id="UP001230915">
    <property type="component" value="Unassembled WGS sequence"/>
</dbReference>
<accession>A0ABU1A1C3</accession>
<dbReference type="InterPro" id="IPR003709">
    <property type="entry name" value="VanY-like_core_dom"/>
</dbReference>
<evidence type="ECO:0000259" key="1">
    <source>
        <dbReference type="Pfam" id="PF02557"/>
    </source>
</evidence>
<gene>
    <name evidence="2" type="ORF">RBU60_07885</name>
</gene>
<dbReference type="RefSeq" id="WP_308864246.1">
    <property type="nucleotide sequence ID" value="NZ_JAVHUL010000017.1"/>
</dbReference>
<reference evidence="2 3" key="1">
    <citation type="submission" date="2023-08" db="EMBL/GenBank/DDBJ databases">
        <title>Mesonia sp. MT50, isolated from deep-sea sediment of the Mariana Trench.</title>
        <authorList>
            <person name="Fu H."/>
        </authorList>
    </citation>
    <scope>NUCLEOTIDE SEQUENCE [LARGE SCALE GENOMIC DNA]</scope>
    <source>
        <strain evidence="2 3">MT50</strain>
    </source>
</reference>
<dbReference type="Gene3D" id="3.30.1380.10">
    <property type="match status" value="1"/>
</dbReference>
<dbReference type="CDD" id="cd14847">
    <property type="entry name" value="DD-carboxypeptidase_like"/>
    <property type="match status" value="1"/>
</dbReference>
<dbReference type="EMBL" id="JAVHUL010000017">
    <property type="protein sequence ID" value="MDQ7917490.1"/>
    <property type="molecule type" value="Genomic_DNA"/>
</dbReference>
<evidence type="ECO:0000313" key="2">
    <source>
        <dbReference type="EMBL" id="MDQ7917490.1"/>
    </source>
</evidence>
<dbReference type="PANTHER" id="PTHR34385">
    <property type="entry name" value="D-ALANYL-D-ALANINE CARBOXYPEPTIDASE"/>
    <property type="match status" value="1"/>
</dbReference>
<dbReference type="InterPro" id="IPR052179">
    <property type="entry name" value="DD-CPase-like"/>
</dbReference>
<dbReference type="PANTHER" id="PTHR34385:SF1">
    <property type="entry name" value="PEPTIDOGLYCAN L-ALANYL-D-GLUTAMATE ENDOPEPTIDASE CWLK"/>
    <property type="match status" value="1"/>
</dbReference>
<keyword evidence="3" id="KW-1185">Reference proteome</keyword>
<dbReference type="SUPFAM" id="SSF55166">
    <property type="entry name" value="Hedgehog/DD-peptidase"/>
    <property type="match status" value="1"/>
</dbReference>